<organism evidence="2 3">
    <name type="scientific">Datura stramonium</name>
    <name type="common">Jimsonweed</name>
    <name type="synonym">Common thornapple</name>
    <dbReference type="NCBI Taxonomy" id="4076"/>
    <lineage>
        <taxon>Eukaryota</taxon>
        <taxon>Viridiplantae</taxon>
        <taxon>Streptophyta</taxon>
        <taxon>Embryophyta</taxon>
        <taxon>Tracheophyta</taxon>
        <taxon>Spermatophyta</taxon>
        <taxon>Magnoliopsida</taxon>
        <taxon>eudicotyledons</taxon>
        <taxon>Gunneridae</taxon>
        <taxon>Pentapetalae</taxon>
        <taxon>asterids</taxon>
        <taxon>lamiids</taxon>
        <taxon>Solanales</taxon>
        <taxon>Solanaceae</taxon>
        <taxon>Solanoideae</taxon>
        <taxon>Datureae</taxon>
        <taxon>Datura</taxon>
    </lineage>
</organism>
<reference evidence="2 3" key="1">
    <citation type="journal article" date="2021" name="BMC Genomics">
        <title>Datura genome reveals duplications of psychoactive alkaloid biosynthetic genes and high mutation rate following tissue culture.</title>
        <authorList>
            <person name="Rajewski A."/>
            <person name="Carter-House D."/>
            <person name="Stajich J."/>
            <person name="Litt A."/>
        </authorList>
    </citation>
    <scope>NUCLEOTIDE SEQUENCE [LARGE SCALE GENOMIC DNA]</scope>
    <source>
        <strain evidence="2">AR-01</strain>
    </source>
</reference>
<name>A0ABS8UZ57_DATST</name>
<comment type="caution">
    <text evidence="2">The sequence shown here is derived from an EMBL/GenBank/DDBJ whole genome shotgun (WGS) entry which is preliminary data.</text>
</comment>
<sequence length="342" mass="38765">MNPYNQQPPLFPTPPQPQNNNQHLFFATTPPPSNYLTQSWLELNLLGQALSLRLIVGTQEIVVVLQDPIYLSQVVTEAPGMTIANLTHFPWMLNTPPLPNVMNPNNFFFPANNYPAWEIPSYLSPLIYPLTNEIPFFPTTTLNSQMHTPLFTPWTFPYQNPNYPSQPFMAAPVHPPPYFQSFHFQNQASTSQAPPPPPPPPTPPQEQDHVVSDLPNSTELAAILQNHRETSTEIYVLRELCALIFQERGGNSAEFRHNFRALIDWHRPSIITLLETKMEEHQPILNDFPFTNMIQLPAQGLSRGIVILWDANILELTQIEVTNQTIHVKVQVVVAPPGEPVD</sequence>
<proteinExistence type="predicted"/>
<keyword evidence="3" id="KW-1185">Reference proteome</keyword>
<evidence type="ECO:0000256" key="1">
    <source>
        <dbReference type="SAM" id="MobiDB-lite"/>
    </source>
</evidence>
<gene>
    <name evidence="2" type="ORF">HAX54_023720</name>
</gene>
<evidence type="ECO:0000313" key="2">
    <source>
        <dbReference type="EMBL" id="MCD9639293.1"/>
    </source>
</evidence>
<feature type="region of interest" description="Disordered" evidence="1">
    <location>
        <begin position="1"/>
        <end position="22"/>
    </location>
</feature>
<feature type="region of interest" description="Disordered" evidence="1">
    <location>
        <begin position="187"/>
        <end position="211"/>
    </location>
</feature>
<accession>A0ABS8UZ57</accession>
<dbReference type="PANTHER" id="PTHR35218">
    <property type="entry name" value="RNASE H DOMAIN-CONTAINING PROTEIN"/>
    <property type="match status" value="1"/>
</dbReference>
<dbReference type="PANTHER" id="PTHR35218:SF9">
    <property type="entry name" value="ENDONUCLEASE_EXONUCLEASE_PHOSPHATASE DOMAIN-CONTAINING PROTEIN"/>
    <property type="match status" value="1"/>
</dbReference>
<evidence type="ECO:0000313" key="3">
    <source>
        <dbReference type="Proteomes" id="UP000823775"/>
    </source>
</evidence>
<dbReference type="EMBL" id="JACEIK010002885">
    <property type="protein sequence ID" value="MCD9639293.1"/>
    <property type="molecule type" value="Genomic_DNA"/>
</dbReference>
<protein>
    <submittedName>
        <fullName evidence="2">Uncharacterized protein</fullName>
    </submittedName>
</protein>
<feature type="compositionally biased region" description="Pro residues" evidence="1">
    <location>
        <begin position="193"/>
        <end position="204"/>
    </location>
</feature>
<dbReference type="Proteomes" id="UP000823775">
    <property type="component" value="Unassembled WGS sequence"/>
</dbReference>